<feature type="domain" description="Clp R" evidence="2">
    <location>
        <begin position="2"/>
        <end position="179"/>
    </location>
</feature>
<evidence type="ECO:0000259" key="2">
    <source>
        <dbReference type="PROSITE" id="PS51903"/>
    </source>
</evidence>
<dbReference type="PROSITE" id="PS51903">
    <property type="entry name" value="CLP_R"/>
    <property type="match status" value="1"/>
</dbReference>
<keyword evidence="3" id="KW-0378">Hydrolase</keyword>
<evidence type="ECO:0000313" key="3">
    <source>
        <dbReference type="EMBL" id="EWC58500.1"/>
    </source>
</evidence>
<dbReference type="GO" id="GO:0008233">
    <property type="term" value="F:peptidase activity"/>
    <property type="evidence" value="ECO:0007669"/>
    <property type="project" value="UniProtKB-KW"/>
</dbReference>
<dbReference type="Pfam" id="PF02861">
    <property type="entry name" value="Clp_N"/>
    <property type="match status" value="2"/>
</dbReference>
<reference evidence="3 4" key="1">
    <citation type="journal article" date="2014" name="Genome Announc.">
        <title>Draft Genome Sequence of the Antitrypanosomally Active Sponge-Associated Bacterium Actinokineospora sp. Strain EG49.</title>
        <authorList>
            <person name="Harjes J."/>
            <person name="Ryu T."/>
            <person name="Abdelmohsen U.R."/>
            <person name="Moitinho-Silva L."/>
            <person name="Horn H."/>
            <person name="Ravasi T."/>
            <person name="Hentschel U."/>
        </authorList>
    </citation>
    <scope>NUCLEOTIDE SEQUENCE [LARGE SCALE GENOMIC DNA]</scope>
    <source>
        <strain evidence="3 4">EG49</strain>
    </source>
</reference>
<dbReference type="Gene3D" id="1.10.1780.10">
    <property type="entry name" value="Clp, N-terminal domain"/>
    <property type="match status" value="2"/>
</dbReference>
<evidence type="ECO:0000256" key="1">
    <source>
        <dbReference type="PROSITE-ProRule" id="PRU01251"/>
    </source>
</evidence>
<dbReference type="Proteomes" id="UP000019277">
    <property type="component" value="Unassembled WGS sequence"/>
</dbReference>
<proteinExistence type="predicted"/>
<dbReference type="PATRIC" id="fig|909613.9.peg.6178"/>
<dbReference type="GO" id="GO:0006508">
    <property type="term" value="P:proteolysis"/>
    <property type="evidence" value="ECO:0007669"/>
    <property type="project" value="UniProtKB-KW"/>
</dbReference>
<dbReference type="SUPFAM" id="SSF81923">
    <property type="entry name" value="Double Clp-N motif"/>
    <property type="match status" value="2"/>
</dbReference>
<organism evidence="3 4">
    <name type="scientific">Actinokineospora spheciospongiae</name>
    <dbReference type="NCBI Taxonomy" id="909613"/>
    <lineage>
        <taxon>Bacteria</taxon>
        <taxon>Bacillati</taxon>
        <taxon>Actinomycetota</taxon>
        <taxon>Actinomycetes</taxon>
        <taxon>Pseudonocardiales</taxon>
        <taxon>Pseudonocardiaceae</taxon>
        <taxon>Actinokineospora</taxon>
    </lineage>
</organism>
<dbReference type="STRING" id="909613.UO65_6180"/>
<dbReference type="InterPro" id="IPR036628">
    <property type="entry name" value="Clp_N_dom_sf"/>
</dbReference>
<keyword evidence="3" id="KW-0645">Protease</keyword>
<protein>
    <submittedName>
        <fullName evidence="3">Putative Clp protease subunit</fullName>
    </submittedName>
</protein>
<dbReference type="AlphaFoldDB" id="W7ICJ5"/>
<keyword evidence="1" id="KW-0677">Repeat</keyword>
<dbReference type="InterPro" id="IPR004176">
    <property type="entry name" value="Clp_R_N"/>
</dbReference>
<comment type="caution">
    <text evidence="3">The sequence shown here is derived from an EMBL/GenBank/DDBJ whole genome shotgun (WGS) entry which is preliminary data.</text>
</comment>
<gene>
    <name evidence="3" type="ORF">UO65_6180</name>
</gene>
<keyword evidence="4" id="KW-1185">Reference proteome</keyword>
<sequence length="179" mass="19071">MFERFSKAARNAVRDGVQIAERDRAARVEAEHLLLGILAQDRTPGTDILVRHAVTTAAAREAIDAARRRGGLSTADAEALTGLGIDVDAVVAAVEHSHGEGALAAAGRRGRPFGWRVPLSAECKRVLQRCLVEVVERGENTIGDEHLLLAILRTGGTAADVLTGFGVTYEVVRDSLTRA</sequence>
<evidence type="ECO:0000313" key="4">
    <source>
        <dbReference type="Proteomes" id="UP000019277"/>
    </source>
</evidence>
<dbReference type="eggNOG" id="COG0542">
    <property type="taxonomic scope" value="Bacteria"/>
</dbReference>
<dbReference type="RefSeq" id="WP_035289606.1">
    <property type="nucleotide sequence ID" value="NZ_AYXG01000240.1"/>
</dbReference>
<dbReference type="OrthoDB" id="3628183at2"/>
<name>W7ICJ5_9PSEU</name>
<dbReference type="EMBL" id="AYXG01000240">
    <property type="protein sequence ID" value="EWC58500.1"/>
    <property type="molecule type" value="Genomic_DNA"/>
</dbReference>
<accession>W7ICJ5</accession>